<comment type="similarity">
    <text evidence="1">Belongs to the glycosyltransferase 2 family.</text>
</comment>
<dbReference type="InterPro" id="IPR001173">
    <property type="entry name" value="Glyco_trans_2-like"/>
</dbReference>
<dbReference type="InterPro" id="IPR054028">
    <property type="entry name" value="TarS/TarP_linker"/>
</dbReference>
<dbReference type="PANTHER" id="PTHR22916">
    <property type="entry name" value="GLYCOSYLTRANSFERASE"/>
    <property type="match status" value="1"/>
</dbReference>
<proteinExistence type="inferred from homology"/>
<dbReference type="Gene3D" id="3.90.550.10">
    <property type="entry name" value="Spore Coat Polysaccharide Biosynthesis Protein SpsA, Chain A"/>
    <property type="match status" value="1"/>
</dbReference>
<evidence type="ECO:0000259" key="2">
    <source>
        <dbReference type="Pfam" id="PF00535"/>
    </source>
</evidence>
<accession>A0ABU0D3A7</accession>
<feature type="domain" description="TarS C-terminal" evidence="3">
    <location>
        <begin position="367"/>
        <end position="464"/>
    </location>
</feature>
<evidence type="ECO:0000313" key="5">
    <source>
        <dbReference type="EMBL" id="MDQ0342853.1"/>
    </source>
</evidence>
<dbReference type="RefSeq" id="WP_244681578.1">
    <property type="nucleotide sequence ID" value="NZ_JALIRM010000006.1"/>
</dbReference>
<keyword evidence="6" id="KW-1185">Reference proteome</keyword>
<dbReference type="Pfam" id="PF00535">
    <property type="entry name" value="Glycos_transf_2"/>
    <property type="match status" value="1"/>
</dbReference>
<name>A0ABU0D3A7_9BACI</name>
<evidence type="ECO:0000256" key="1">
    <source>
        <dbReference type="ARBA" id="ARBA00006739"/>
    </source>
</evidence>
<evidence type="ECO:0000313" key="6">
    <source>
        <dbReference type="Proteomes" id="UP001232343"/>
    </source>
</evidence>
<comment type="caution">
    <text evidence="5">The sequence shown here is derived from an EMBL/GenBank/DDBJ whole genome shotgun (WGS) entry which is preliminary data.</text>
</comment>
<evidence type="ECO:0000259" key="4">
    <source>
        <dbReference type="Pfam" id="PF22181"/>
    </source>
</evidence>
<gene>
    <name evidence="5" type="ORF">J2S14_001667</name>
</gene>
<feature type="domain" description="TarS/TarP linker" evidence="4">
    <location>
        <begin position="221"/>
        <end position="320"/>
    </location>
</feature>
<dbReference type="EMBL" id="JAUSUO010000003">
    <property type="protein sequence ID" value="MDQ0342853.1"/>
    <property type="molecule type" value="Genomic_DNA"/>
</dbReference>
<reference evidence="5 6" key="1">
    <citation type="submission" date="2023-07" db="EMBL/GenBank/DDBJ databases">
        <title>Genomic Encyclopedia of Type Strains, Phase IV (KMG-IV): sequencing the most valuable type-strain genomes for metagenomic binning, comparative biology and taxonomic classification.</title>
        <authorList>
            <person name="Goeker M."/>
        </authorList>
    </citation>
    <scope>NUCLEOTIDE SEQUENCE [LARGE SCALE GENOMIC DNA]</scope>
    <source>
        <strain evidence="5 6">DSM 27848</strain>
    </source>
</reference>
<evidence type="ECO:0000259" key="3">
    <source>
        <dbReference type="Pfam" id="PF18674"/>
    </source>
</evidence>
<dbReference type="InterPro" id="IPR029044">
    <property type="entry name" value="Nucleotide-diphossugar_trans"/>
</dbReference>
<dbReference type="SUPFAM" id="SSF53448">
    <property type="entry name" value="Nucleotide-diphospho-sugar transferases"/>
    <property type="match status" value="1"/>
</dbReference>
<dbReference type="Pfam" id="PF18674">
    <property type="entry name" value="TarS_C1"/>
    <property type="match status" value="1"/>
</dbReference>
<dbReference type="PANTHER" id="PTHR22916:SF3">
    <property type="entry name" value="UDP-GLCNAC:BETAGAL BETA-1,3-N-ACETYLGLUCOSAMINYLTRANSFERASE-LIKE PROTEIN 1"/>
    <property type="match status" value="1"/>
</dbReference>
<dbReference type="Proteomes" id="UP001232343">
    <property type="component" value="Unassembled WGS sequence"/>
</dbReference>
<dbReference type="Pfam" id="PF22181">
    <property type="entry name" value="TarS_linker"/>
    <property type="match status" value="1"/>
</dbReference>
<dbReference type="InterPro" id="IPR041038">
    <property type="entry name" value="TarS_C1"/>
</dbReference>
<organism evidence="5 6">
    <name type="scientific">Lederbergia wuyishanensis</name>
    <dbReference type="NCBI Taxonomy" id="1347903"/>
    <lineage>
        <taxon>Bacteria</taxon>
        <taxon>Bacillati</taxon>
        <taxon>Bacillota</taxon>
        <taxon>Bacilli</taxon>
        <taxon>Bacillales</taxon>
        <taxon>Bacillaceae</taxon>
        <taxon>Lederbergia</taxon>
    </lineage>
</organism>
<protein>
    <submittedName>
        <fullName evidence="5">Glycosyltransferase involved in cell wall biosynthesis</fullName>
    </submittedName>
</protein>
<feature type="domain" description="Glycosyltransferase 2-like" evidence="2">
    <location>
        <begin position="4"/>
        <end position="140"/>
    </location>
</feature>
<dbReference type="CDD" id="cd00761">
    <property type="entry name" value="Glyco_tranf_GTA_type"/>
    <property type="match status" value="1"/>
</dbReference>
<sequence length="531" mass="62053">MKVTVAIPVYNAERHLNVTLDSLVNQTMDPNDFEVICVNDKSNDNSVEVIKSYMKNYSNIKLINRDTNAGGPMIPRNDAIEAARGEYILFLDNDDFLGEETLERFFTAASTHKSDVIYGKYIGVNGRVVPQSMFKFGNLPNADIIEHNLVFSLAPHKMFRLSLIREHQIRFHPEAVIGEDQLFVMDCYVRAKVITVLADYNYYYVVKRGEENLSVKYFPAKNFYYSFTNIMKNIEESNLHPLYKKQLKAAFLNRFFQASRLRGYILTRLPSISQKEEWLNETKKFIDEYIDDELLYMLPSKYHYFILAARDNDLQKLLLLHKQMESVNANDVTRVEDGWIYAKFRLLQKQQAYEEEHTVNHLNDSDIFVDEILITDKQCQIRGQFYQSLLINMDVKNELVLVHRNSGLEKRIKENRADKTGEFNFSIDFREFVLNEKLVGPWDVFIEGTINGYKKRRRLGQARNGNLLQTKPTAEKKTILNILDRRTEPKVQTASKKEITVKVTSFGKKYKVKVYFTQNFDNLSFDVKLNN</sequence>